<evidence type="ECO:0000259" key="7">
    <source>
        <dbReference type="Pfam" id="PF05154"/>
    </source>
</evidence>
<proteinExistence type="predicted"/>
<feature type="compositionally biased region" description="Low complexity" evidence="5">
    <location>
        <begin position="60"/>
        <end position="78"/>
    </location>
</feature>
<dbReference type="RefSeq" id="WP_243743443.1">
    <property type="nucleotide sequence ID" value="NZ_CP035810.1"/>
</dbReference>
<organism evidence="8 9">
    <name type="scientific">Brevibacterium luteolum</name>
    <dbReference type="NCBI Taxonomy" id="199591"/>
    <lineage>
        <taxon>Bacteria</taxon>
        <taxon>Bacillati</taxon>
        <taxon>Actinomycetota</taxon>
        <taxon>Actinomycetes</taxon>
        <taxon>Micrococcales</taxon>
        <taxon>Brevibacteriaceae</taxon>
        <taxon>Brevibacterium</taxon>
    </lineage>
</organism>
<evidence type="ECO:0000256" key="6">
    <source>
        <dbReference type="SAM" id="Phobius"/>
    </source>
</evidence>
<reference evidence="8 9" key="1">
    <citation type="submission" date="2019-02" db="EMBL/GenBank/DDBJ databases">
        <title>Complete Genome Sequence and Methylome Analysis of Brevibacterium luteolum NEB1784.</title>
        <authorList>
            <person name="Fomenkov A."/>
            <person name="Roberts R.J."/>
        </authorList>
    </citation>
    <scope>NUCLEOTIDE SEQUENCE [LARGE SCALE GENOMIC DNA]</scope>
    <source>
        <strain evidence="8 9">NEB1784</strain>
    </source>
</reference>
<feature type="transmembrane region" description="Helical" evidence="6">
    <location>
        <begin position="123"/>
        <end position="146"/>
    </location>
</feature>
<dbReference type="InterPro" id="IPR007829">
    <property type="entry name" value="TM2"/>
</dbReference>
<evidence type="ECO:0000256" key="4">
    <source>
        <dbReference type="ARBA" id="ARBA00023136"/>
    </source>
</evidence>
<evidence type="ECO:0000256" key="3">
    <source>
        <dbReference type="ARBA" id="ARBA00022989"/>
    </source>
</evidence>
<keyword evidence="3 6" id="KW-1133">Transmembrane helix</keyword>
<dbReference type="InterPro" id="IPR050932">
    <property type="entry name" value="TM2D1-3-like"/>
</dbReference>
<sequence length="202" mass="20664">MTDTPSQPGGSPQPYGQPAGSQPGGSHSAQPGYGSQPSAQPQAGYGSQPGGQPGYGSQPGGPVAQQPGQGPSSGYGAQTYGSPQPGAGYGGTPQKSYILTWVFAQFLGSWGIDHFYLGKIGTGVAKLLTAGGLGIWSIIDVFLTIFGKRTDSEGRPLEGYEEHRKITMIISIILIVLGVLSSIVWIIIVIAAAASSPAVYNG</sequence>
<evidence type="ECO:0000256" key="1">
    <source>
        <dbReference type="ARBA" id="ARBA00004141"/>
    </source>
</evidence>
<dbReference type="PANTHER" id="PTHR21016">
    <property type="entry name" value="BETA-AMYLOID BINDING PROTEIN-RELATED"/>
    <property type="match status" value="1"/>
</dbReference>
<evidence type="ECO:0000313" key="8">
    <source>
        <dbReference type="EMBL" id="QIN29987.1"/>
    </source>
</evidence>
<dbReference type="GO" id="GO:0016020">
    <property type="term" value="C:membrane"/>
    <property type="evidence" value="ECO:0007669"/>
    <property type="project" value="UniProtKB-SubCell"/>
</dbReference>
<feature type="compositionally biased region" description="Gly residues" evidence="5">
    <location>
        <begin position="47"/>
        <end position="59"/>
    </location>
</feature>
<dbReference type="AlphaFoldDB" id="A0A6G8KYU7"/>
<dbReference type="Proteomes" id="UP000501518">
    <property type="component" value="Chromosome"/>
</dbReference>
<feature type="domain" description="TM2" evidence="7">
    <location>
        <begin position="94"/>
        <end position="142"/>
    </location>
</feature>
<feature type="transmembrane region" description="Helical" evidence="6">
    <location>
        <begin position="166"/>
        <end position="194"/>
    </location>
</feature>
<evidence type="ECO:0000256" key="5">
    <source>
        <dbReference type="SAM" id="MobiDB-lite"/>
    </source>
</evidence>
<dbReference type="KEGG" id="blut:EW640_12420"/>
<feature type="compositionally biased region" description="Low complexity" evidence="5">
    <location>
        <begin position="1"/>
        <end position="32"/>
    </location>
</feature>
<comment type="subcellular location">
    <subcellularLocation>
        <location evidence="1">Membrane</location>
        <topology evidence="1">Multi-pass membrane protein</topology>
    </subcellularLocation>
</comment>
<gene>
    <name evidence="8" type="ORF">EW640_12420</name>
</gene>
<feature type="region of interest" description="Disordered" evidence="5">
    <location>
        <begin position="1"/>
        <end position="87"/>
    </location>
</feature>
<name>A0A6G8KYU7_9MICO</name>
<keyword evidence="4 6" id="KW-0472">Membrane</keyword>
<dbReference type="Pfam" id="PF05154">
    <property type="entry name" value="TM2"/>
    <property type="match status" value="1"/>
</dbReference>
<dbReference type="PANTHER" id="PTHR21016:SF25">
    <property type="entry name" value="TM2 DOMAIN-CONTAINING PROTEIN DDB_G0277895-RELATED"/>
    <property type="match status" value="1"/>
</dbReference>
<dbReference type="EMBL" id="CP035810">
    <property type="protein sequence ID" value="QIN29987.1"/>
    <property type="molecule type" value="Genomic_DNA"/>
</dbReference>
<keyword evidence="2 6" id="KW-0812">Transmembrane</keyword>
<evidence type="ECO:0000256" key="2">
    <source>
        <dbReference type="ARBA" id="ARBA00022692"/>
    </source>
</evidence>
<evidence type="ECO:0000313" key="9">
    <source>
        <dbReference type="Proteomes" id="UP000501518"/>
    </source>
</evidence>
<accession>A0A6G8KYU7</accession>
<protein>
    <submittedName>
        <fullName evidence="8">NINE protein</fullName>
    </submittedName>
</protein>